<evidence type="ECO:0000313" key="7">
    <source>
        <dbReference type="WBParaSite" id="HDID_0000806601-mRNA-1"/>
    </source>
</evidence>
<protein>
    <submittedName>
        <fullName evidence="7">FHA domain-containing protein</fullName>
    </submittedName>
</protein>
<feature type="region of interest" description="Disordered" evidence="1">
    <location>
        <begin position="1"/>
        <end position="121"/>
    </location>
</feature>
<organism evidence="7">
    <name type="scientific">Hymenolepis diminuta</name>
    <name type="common">Rat tapeworm</name>
    <dbReference type="NCBI Taxonomy" id="6216"/>
    <lineage>
        <taxon>Eukaryota</taxon>
        <taxon>Metazoa</taxon>
        <taxon>Spiralia</taxon>
        <taxon>Lophotrochozoa</taxon>
        <taxon>Platyhelminthes</taxon>
        <taxon>Cestoda</taxon>
        <taxon>Eucestoda</taxon>
        <taxon>Cyclophyllidea</taxon>
        <taxon>Hymenolepididae</taxon>
        <taxon>Hymenolepis</taxon>
    </lineage>
</organism>
<evidence type="ECO:0000313" key="5">
    <source>
        <dbReference type="Proteomes" id="UP000274504"/>
    </source>
</evidence>
<dbReference type="Pfam" id="PF00498">
    <property type="entry name" value="FHA"/>
    <property type="match status" value="1"/>
</dbReference>
<dbReference type="SMART" id="SM00240">
    <property type="entry name" value="FHA"/>
    <property type="match status" value="1"/>
</dbReference>
<feature type="compositionally biased region" description="Basic and acidic residues" evidence="1">
    <location>
        <begin position="57"/>
        <end position="67"/>
    </location>
</feature>
<reference evidence="7" key="1">
    <citation type="submission" date="2017-02" db="UniProtKB">
        <authorList>
            <consortium name="WormBaseParasite"/>
        </authorList>
    </citation>
    <scope>IDENTIFICATION</scope>
</reference>
<dbReference type="EMBL" id="UYSG01011020">
    <property type="protein sequence ID" value="VDL60382.1"/>
    <property type="molecule type" value="Genomic_DNA"/>
</dbReference>
<feature type="compositionally biased region" description="Basic residues" evidence="1">
    <location>
        <begin position="76"/>
        <end position="90"/>
    </location>
</feature>
<accession>A0A0R3SS40</accession>
<dbReference type="InterPro" id="IPR050923">
    <property type="entry name" value="Cell_Proc_Reg/RNA_Proc"/>
</dbReference>
<reference evidence="3 5" key="2">
    <citation type="submission" date="2018-11" db="EMBL/GenBank/DDBJ databases">
        <authorList>
            <consortium name="Pathogen Informatics"/>
        </authorList>
    </citation>
    <scope>NUCLEOTIDE SEQUENCE [LARGE SCALE GENOMIC DNA]</scope>
</reference>
<dbReference type="OrthoDB" id="444265at2759"/>
<evidence type="ECO:0000259" key="2">
    <source>
        <dbReference type="PROSITE" id="PS50006"/>
    </source>
</evidence>
<dbReference type="InterPro" id="IPR008984">
    <property type="entry name" value="SMAD_FHA_dom_sf"/>
</dbReference>
<gene>
    <name evidence="3" type="ORF">HDID_LOCUS8064</name>
    <name evidence="4" type="ORF">WMSIL1_LOCUS9422</name>
</gene>
<feature type="compositionally biased region" description="Basic and acidic residues" evidence="1">
    <location>
        <begin position="1"/>
        <end position="13"/>
    </location>
</feature>
<proteinExistence type="predicted"/>
<keyword evidence="6" id="KW-1185">Reference proteome</keyword>
<reference evidence="4 6" key="3">
    <citation type="submission" date="2019-07" db="EMBL/GenBank/DDBJ databases">
        <authorList>
            <person name="Jastrzebski P J."/>
            <person name="Paukszto L."/>
            <person name="Jastrzebski P J."/>
        </authorList>
    </citation>
    <scope>NUCLEOTIDE SEQUENCE [LARGE SCALE GENOMIC DNA]</scope>
    <source>
        <strain evidence="4 6">WMS-il1</strain>
    </source>
</reference>
<evidence type="ECO:0000313" key="6">
    <source>
        <dbReference type="Proteomes" id="UP000321570"/>
    </source>
</evidence>
<dbReference type="Proteomes" id="UP000321570">
    <property type="component" value="Unassembled WGS sequence"/>
</dbReference>
<evidence type="ECO:0000313" key="4">
    <source>
        <dbReference type="EMBL" id="VUZ50556.1"/>
    </source>
</evidence>
<dbReference type="Gene3D" id="2.60.200.20">
    <property type="match status" value="1"/>
</dbReference>
<name>A0A0R3SS40_HYMDI</name>
<dbReference type="EMBL" id="CABIJS010000377">
    <property type="protein sequence ID" value="VUZ50556.1"/>
    <property type="molecule type" value="Genomic_DNA"/>
</dbReference>
<feature type="domain" description="FHA" evidence="2">
    <location>
        <begin position="177"/>
        <end position="231"/>
    </location>
</feature>
<dbReference type="PROSITE" id="PS50006">
    <property type="entry name" value="FHA_DOMAIN"/>
    <property type="match status" value="1"/>
</dbReference>
<sequence length="270" mass="31642">MDSKHSPKIKREPYTPPDTNKRRRLRSPMVLDDKKVIKPKHSRLSSPVLLNESQGYNEDRRKFKSDPDSSDQYYAGRHRHRSPHYSRRGVKRDFDRHRNGSVERKSIHKDKTKPASKDQVNFELSGKLAGDTNSYKGVVIKYNEPEDARKPTQFWRLYPFKGNEALKVMHIHRQSGYLIGSDTRVVEIPMLHPSISKQHAVLQFRFTKGKERLYIIDLESTNGTYLNSNKIETRRYYELHEKDVLKFGYSSREYVVMTDKADSEEEDGIG</sequence>
<dbReference type="PANTHER" id="PTHR23308">
    <property type="entry name" value="NUCLEAR INHIBITOR OF PROTEIN PHOSPHATASE-1"/>
    <property type="match status" value="1"/>
</dbReference>
<dbReference type="InterPro" id="IPR000253">
    <property type="entry name" value="FHA_dom"/>
</dbReference>
<evidence type="ECO:0000256" key="1">
    <source>
        <dbReference type="SAM" id="MobiDB-lite"/>
    </source>
</evidence>
<dbReference type="Proteomes" id="UP000274504">
    <property type="component" value="Unassembled WGS sequence"/>
</dbReference>
<evidence type="ECO:0000313" key="3">
    <source>
        <dbReference type="EMBL" id="VDL60382.1"/>
    </source>
</evidence>
<dbReference type="SUPFAM" id="SSF49879">
    <property type="entry name" value="SMAD/FHA domain"/>
    <property type="match status" value="1"/>
</dbReference>
<dbReference type="AlphaFoldDB" id="A0A0R3SS40"/>
<dbReference type="STRING" id="6216.A0A0R3SS40"/>
<dbReference type="WBParaSite" id="HDID_0000806601-mRNA-1">
    <property type="protein sequence ID" value="HDID_0000806601-mRNA-1"/>
    <property type="gene ID" value="HDID_0000806601"/>
</dbReference>
<feature type="compositionally biased region" description="Basic and acidic residues" evidence="1">
    <location>
        <begin position="91"/>
        <end position="105"/>
    </location>
</feature>